<organism evidence="1 2">
    <name type="scientific">Paspalum notatum var. saurae</name>
    <dbReference type="NCBI Taxonomy" id="547442"/>
    <lineage>
        <taxon>Eukaryota</taxon>
        <taxon>Viridiplantae</taxon>
        <taxon>Streptophyta</taxon>
        <taxon>Embryophyta</taxon>
        <taxon>Tracheophyta</taxon>
        <taxon>Spermatophyta</taxon>
        <taxon>Magnoliopsida</taxon>
        <taxon>Liliopsida</taxon>
        <taxon>Poales</taxon>
        <taxon>Poaceae</taxon>
        <taxon>PACMAD clade</taxon>
        <taxon>Panicoideae</taxon>
        <taxon>Andropogonodae</taxon>
        <taxon>Paspaleae</taxon>
        <taxon>Paspalinae</taxon>
        <taxon>Paspalum</taxon>
    </lineage>
</organism>
<reference evidence="1 2" key="1">
    <citation type="submission" date="2024-02" db="EMBL/GenBank/DDBJ databases">
        <title>High-quality chromosome-scale genome assembly of Pensacola bahiagrass (Paspalum notatum Flugge var. saurae).</title>
        <authorList>
            <person name="Vega J.M."/>
            <person name="Podio M."/>
            <person name="Orjuela J."/>
            <person name="Siena L.A."/>
            <person name="Pessino S.C."/>
            <person name="Combes M.C."/>
            <person name="Mariac C."/>
            <person name="Albertini E."/>
            <person name="Pupilli F."/>
            <person name="Ortiz J.P.A."/>
            <person name="Leblanc O."/>
        </authorList>
    </citation>
    <scope>NUCLEOTIDE SEQUENCE [LARGE SCALE GENOMIC DNA]</scope>
    <source>
        <strain evidence="1">R1</strain>
        <tissue evidence="1">Leaf</tissue>
    </source>
</reference>
<accession>A0AAQ3T6V4</accession>
<keyword evidence="2" id="KW-1185">Reference proteome</keyword>
<proteinExistence type="predicted"/>
<evidence type="ECO:0000313" key="1">
    <source>
        <dbReference type="EMBL" id="WVZ67743.1"/>
    </source>
</evidence>
<sequence length="103" mass="10899">MEIPDKPLKSSRQYGIQFIRNPDSDGFHDLVEVALCVRTLTEDGRGLSGTMGLVALGPGSSACDACGLSWMVAAPDCQWLASATGGGTCWRGVVQPGCRLAWQ</sequence>
<dbReference type="EMBL" id="CP144748">
    <property type="protein sequence ID" value="WVZ67743.1"/>
    <property type="molecule type" value="Genomic_DNA"/>
</dbReference>
<protein>
    <submittedName>
        <fullName evidence="1">Uncharacterized protein</fullName>
    </submittedName>
</protein>
<name>A0AAQ3T6V4_PASNO</name>
<evidence type="ECO:0000313" key="2">
    <source>
        <dbReference type="Proteomes" id="UP001341281"/>
    </source>
</evidence>
<dbReference type="AlphaFoldDB" id="A0AAQ3T6V4"/>
<dbReference type="Proteomes" id="UP001341281">
    <property type="component" value="Chromosome 04"/>
</dbReference>
<gene>
    <name evidence="1" type="ORF">U9M48_016784</name>
</gene>